<dbReference type="EMBL" id="JAMKFB020000014">
    <property type="protein sequence ID" value="KAL0175885.1"/>
    <property type="molecule type" value="Genomic_DNA"/>
</dbReference>
<accession>A0ABD0PQ73</accession>
<feature type="non-terminal residue" evidence="1">
    <location>
        <position position="1"/>
    </location>
</feature>
<keyword evidence="2" id="KW-1185">Reference proteome</keyword>
<organism evidence="1 2">
    <name type="scientific">Cirrhinus mrigala</name>
    <name type="common">Mrigala</name>
    <dbReference type="NCBI Taxonomy" id="683832"/>
    <lineage>
        <taxon>Eukaryota</taxon>
        <taxon>Metazoa</taxon>
        <taxon>Chordata</taxon>
        <taxon>Craniata</taxon>
        <taxon>Vertebrata</taxon>
        <taxon>Euteleostomi</taxon>
        <taxon>Actinopterygii</taxon>
        <taxon>Neopterygii</taxon>
        <taxon>Teleostei</taxon>
        <taxon>Ostariophysi</taxon>
        <taxon>Cypriniformes</taxon>
        <taxon>Cyprinidae</taxon>
        <taxon>Labeoninae</taxon>
        <taxon>Labeonini</taxon>
        <taxon>Cirrhinus</taxon>
    </lineage>
</organism>
<protein>
    <submittedName>
        <fullName evidence="1">Uncharacterized protein</fullName>
    </submittedName>
</protein>
<feature type="non-terminal residue" evidence="1">
    <location>
        <position position="65"/>
    </location>
</feature>
<dbReference type="AlphaFoldDB" id="A0ABD0PQ73"/>
<name>A0ABD0PQ73_CIRMR</name>
<proteinExistence type="predicted"/>
<sequence length="65" mass="6885">DAVHKLHGAPEAVELHALVHMHDAIGGGRASPHAVLQEAANACQDNFKHGQTTAQTLLRQQVSLS</sequence>
<comment type="caution">
    <text evidence="1">The sequence shown here is derived from an EMBL/GenBank/DDBJ whole genome shotgun (WGS) entry which is preliminary data.</text>
</comment>
<gene>
    <name evidence="1" type="ORF">M9458_028215</name>
</gene>
<evidence type="ECO:0000313" key="1">
    <source>
        <dbReference type="EMBL" id="KAL0175885.1"/>
    </source>
</evidence>
<dbReference type="Proteomes" id="UP001529510">
    <property type="component" value="Unassembled WGS sequence"/>
</dbReference>
<evidence type="ECO:0000313" key="2">
    <source>
        <dbReference type="Proteomes" id="UP001529510"/>
    </source>
</evidence>
<reference evidence="1 2" key="1">
    <citation type="submission" date="2024-05" db="EMBL/GenBank/DDBJ databases">
        <title>Genome sequencing and assembly of Indian major carp, Cirrhinus mrigala (Hamilton, 1822).</title>
        <authorList>
            <person name="Mohindra V."/>
            <person name="Chowdhury L.M."/>
            <person name="Lal K."/>
            <person name="Jena J.K."/>
        </authorList>
    </citation>
    <scope>NUCLEOTIDE SEQUENCE [LARGE SCALE GENOMIC DNA]</scope>
    <source>
        <strain evidence="1">CM1030</strain>
        <tissue evidence="1">Blood</tissue>
    </source>
</reference>